<sequence>MPERSPPLFWMDTLCIPVKPQDAHLRTQAINQMASTYAAAVQVLVLDAELQQCTTSVGGTGSSASQILARIVCSAWMGRSWTLQEGVLARECVFQFADAALDPVHAWCLDGPRYFRSNPKSSALPQQISFFPPSGSTSQKAIYQTLYNAFWDALHQDWKSSYRRDPPARSWRSGLGGSKASGKVSTLPTATGVGPARDGRGLDARDHFTMALDANRRVKQLMDTWNELAHRSTTMPEDLHVIVANLLDFNADAVMGWGTRTEERMLAMILSFEKLPVSLFWNSRGRRWDGGGRNGWVPVEPSKSALSVSPVMDVREDGLRLDSEGSGGVEALLLSARVDVKMQTLIRILNPTTNGLLELTLLPQDSDRETPTSLANHGGNALILDDIVIFEQALSFPANSQVSGVTRGALFRQSTSWQNQAMIAEDASELRLVYVCPLEVRQVTEHDSTIDNSSYPIHNVRRIPTNHCIIVDYGT</sequence>
<reference evidence="2 3" key="1">
    <citation type="submission" date="2024-02" db="EMBL/GenBank/DDBJ databases">
        <title>De novo assembly and annotation of 12 fungi associated with fruit tree decline syndrome in Ontario, Canada.</title>
        <authorList>
            <person name="Sulman M."/>
            <person name="Ellouze W."/>
            <person name="Ilyukhin E."/>
        </authorList>
    </citation>
    <scope>NUCLEOTIDE SEQUENCE [LARGE SCALE GENOMIC DNA]</scope>
    <source>
        <strain evidence="2 3">FDS-637</strain>
    </source>
</reference>
<dbReference type="EMBL" id="JAJVCZ030000002">
    <property type="protein sequence ID" value="KAL0263037.1"/>
    <property type="molecule type" value="Genomic_DNA"/>
</dbReference>
<keyword evidence="3" id="KW-1185">Reference proteome</keyword>
<dbReference type="Proteomes" id="UP001430584">
    <property type="component" value="Unassembled WGS sequence"/>
</dbReference>
<name>A0ABR3CQY9_9PEZI</name>
<gene>
    <name evidence="2" type="ORF">SLS55_002012</name>
</gene>
<proteinExistence type="predicted"/>
<evidence type="ECO:0000313" key="2">
    <source>
        <dbReference type="EMBL" id="KAL0263037.1"/>
    </source>
</evidence>
<protein>
    <recommendedName>
        <fullName evidence="4">Heterokaryon incompatibility domain-containing protein</fullName>
    </recommendedName>
</protein>
<feature type="region of interest" description="Disordered" evidence="1">
    <location>
        <begin position="163"/>
        <end position="200"/>
    </location>
</feature>
<dbReference type="RefSeq" id="XP_066636066.1">
    <property type="nucleotide sequence ID" value="XM_066773499.1"/>
</dbReference>
<evidence type="ECO:0000313" key="3">
    <source>
        <dbReference type="Proteomes" id="UP001430584"/>
    </source>
</evidence>
<evidence type="ECO:0008006" key="4">
    <source>
        <dbReference type="Google" id="ProtNLM"/>
    </source>
</evidence>
<dbReference type="PANTHER" id="PTHR39596">
    <property type="match status" value="1"/>
</dbReference>
<dbReference type="GeneID" id="92006097"/>
<organism evidence="2 3">
    <name type="scientific">Diplodia seriata</name>
    <dbReference type="NCBI Taxonomy" id="420778"/>
    <lineage>
        <taxon>Eukaryota</taxon>
        <taxon>Fungi</taxon>
        <taxon>Dikarya</taxon>
        <taxon>Ascomycota</taxon>
        <taxon>Pezizomycotina</taxon>
        <taxon>Dothideomycetes</taxon>
        <taxon>Dothideomycetes incertae sedis</taxon>
        <taxon>Botryosphaeriales</taxon>
        <taxon>Botryosphaeriaceae</taxon>
        <taxon>Diplodia</taxon>
    </lineage>
</organism>
<accession>A0ABR3CQY9</accession>
<evidence type="ECO:0000256" key="1">
    <source>
        <dbReference type="SAM" id="MobiDB-lite"/>
    </source>
</evidence>
<comment type="caution">
    <text evidence="2">The sequence shown here is derived from an EMBL/GenBank/DDBJ whole genome shotgun (WGS) entry which is preliminary data.</text>
</comment>
<dbReference type="PANTHER" id="PTHR39596:SF2">
    <property type="entry name" value="HET DOMAIN PROTEIN (AFU_ORTHOLOGUE AFUA_1G17550)-RELATED"/>
    <property type="match status" value="1"/>
</dbReference>